<dbReference type="InParanoid" id="A0A7E5WY72"/>
<dbReference type="Proteomes" id="UP000322000">
    <property type="component" value="Chromosome 17"/>
</dbReference>
<keyword evidence="1" id="KW-1185">Reference proteome</keyword>
<name>A0A7E5WY72_TRINI</name>
<reference evidence="2" key="1">
    <citation type="submission" date="2025-08" db="UniProtKB">
        <authorList>
            <consortium name="RefSeq"/>
        </authorList>
    </citation>
    <scope>IDENTIFICATION</scope>
</reference>
<evidence type="ECO:0000313" key="1">
    <source>
        <dbReference type="Proteomes" id="UP000322000"/>
    </source>
</evidence>
<dbReference type="Pfam" id="PF16093">
    <property type="entry name" value="PAC4"/>
    <property type="match status" value="1"/>
</dbReference>
<evidence type="ECO:0000313" key="2">
    <source>
        <dbReference type="RefSeq" id="XP_026745131.1"/>
    </source>
</evidence>
<organism evidence="1 2">
    <name type="scientific">Trichoplusia ni</name>
    <name type="common">Cabbage looper</name>
    <dbReference type="NCBI Taxonomy" id="7111"/>
    <lineage>
        <taxon>Eukaryota</taxon>
        <taxon>Metazoa</taxon>
        <taxon>Ecdysozoa</taxon>
        <taxon>Arthropoda</taxon>
        <taxon>Hexapoda</taxon>
        <taxon>Insecta</taxon>
        <taxon>Pterygota</taxon>
        <taxon>Neoptera</taxon>
        <taxon>Endopterygota</taxon>
        <taxon>Lepidoptera</taxon>
        <taxon>Glossata</taxon>
        <taxon>Ditrysia</taxon>
        <taxon>Noctuoidea</taxon>
        <taxon>Noctuidae</taxon>
        <taxon>Plusiinae</taxon>
        <taxon>Trichoplusia</taxon>
    </lineage>
</organism>
<dbReference type="RefSeq" id="XP_026745131.1">
    <property type="nucleotide sequence ID" value="XM_026889330.1"/>
</dbReference>
<protein>
    <submittedName>
        <fullName evidence="2">Uncharacterized protein LOC113506490</fullName>
    </submittedName>
</protein>
<sequence length="137" mass="14804">MEPGSSPRVISSRKRVTYKPSTWSVHQFEIWCGEFVCRAVSLRLEGAVLLWLGGGGAAKLDEIALGMPPLQEGNSGRSGLATTLLGSDGTASAMARRLSMSLARPVYVCSGIVFDRFTMPLVERGLIAEIKSRPECF</sequence>
<dbReference type="KEGG" id="tnl:113506490"/>
<gene>
    <name evidence="2" type="primary">LOC113506490</name>
</gene>
<dbReference type="InterPro" id="IPR032157">
    <property type="entry name" value="PAC4"/>
</dbReference>
<dbReference type="GO" id="GO:0043248">
    <property type="term" value="P:proteasome assembly"/>
    <property type="evidence" value="ECO:0007669"/>
    <property type="project" value="InterPro"/>
</dbReference>
<accession>A0A7E5WY72</accession>
<dbReference type="GeneID" id="113506490"/>
<dbReference type="OrthoDB" id="368507at2759"/>
<proteinExistence type="predicted"/>
<dbReference type="AlphaFoldDB" id="A0A7E5WY72"/>